<dbReference type="Gene3D" id="1.10.1300.10">
    <property type="entry name" value="3'5'-cyclic nucleotide phosphodiesterase, catalytic domain"/>
    <property type="match status" value="1"/>
</dbReference>
<organism evidence="13 14">
    <name type="scientific">Halteria grandinella</name>
    <dbReference type="NCBI Taxonomy" id="5974"/>
    <lineage>
        <taxon>Eukaryota</taxon>
        <taxon>Sar</taxon>
        <taxon>Alveolata</taxon>
        <taxon>Ciliophora</taxon>
        <taxon>Intramacronucleata</taxon>
        <taxon>Spirotrichea</taxon>
        <taxon>Stichotrichia</taxon>
        <taxon>Sporadotrichida</taxon>
        <taxon>Halteriidae</taxon>
        <taxon>Halteria</taxon>
    </lineage>
</organism>
<evidence type="ECO:0000256" key="1">
    <source>
        <dbReference type="ARBA" id="ARBA00004141"/>
    </source>
</evidence>
<sequence>MCYKRNICYSNCINDNFPSLVCGQENLTLQYQGNTYDNLFFYPYKNTSTYSECLSYIDENALTPYSEKDHTRMWQTHTCFKPCRGPAECLLGYDHDERDECTKSNRNTGILCVSPSSPCENYVKADDHCMGGNLSMCLNWGVIFLAILLSNFLQLIFEASLLYSLEIMFQLTPLERLQYPDRFQENGGGDNSDDNPDQKKELDCGKVMSKCFGEIAFIGSYLIVILAIVVGFTYSIKFGRPLTIMVEFFVAWAFDQLKSIPIQFCIYWVVIRRFGLYENVNLITWDDETIAEKGPDLSLLYLMRKKVADFLEQQRVVNFILGMVILLCVVIFSELALSQQIDQISALSDMYDIINYIMLTFFVTEIIVKIFAYGHLFLIEFINVFDSTIVIVSYVMLILRLKAKILGILRVLRLIKVIINLKRVADEKREQKELIKEQKRQGSQMASYVERVIDFFERLTKNPEIEKTLREDVEWAIDIISANKLYQGGFEGFKLQEDRPEIKAWTDLITLKSIPQNLGEIERLKAYEEKPGEKREQKGIIVKPGFVERHPQGNGGGAEAHHHHHNNVPKKKKDDMDESKAQLLKENSTNLANSGKVHPSPEGGLKAQGSSGAPIMVTSGALSGTIHNKHNVTTEYQETDEDREFLDMIDLIEIERTYLDNALEKLEETSFDSFNFCQILPGHGIQFLMYKICHMYNFFNSFHFTVDKMLNFTNDMANGYFHDNPYHNQAHIVDSLQGMHYLMNVANLKRFFKLHDVFACFIADIMHDFEHPGYTNQFVIRTKHPLAIRYSDSHVLEHHHLAAAFAVLLNDENNVFENLPLETYREARKLIIQSVVNTDLSKHFTLLTELKTKLGNNFPTESLEDRTLILSITLRICDHFKVMRGPTIFFKWMEAMFEEFYKQGDMEKALDLPISKFMDRENTSKEKVFSNYLNVVCRPLVTTYLILINDDDVHGALVREGIDKNKKNLEQRFDGDSGK</sequence>
<dbReference type="InterPro" id="IPR036971">
    <property type="entry name" value="PDEase_catalytic_dom_sf"/>
</dbReference>
<dbReference type="Proteomes" id="UP000785679">
    <property type="component" value="Unassembled WGS sequence"/>
</dbReference>
<feature type="region of interest" description="Disordered" evidence="10">
    <location>
        <begin position="529"/>
        <end position="612"/>
    </location>
</feature>
<feature type="compositionally biased region" description="Basic residues" evidence="10">
    <location>
        <begin position="561"/>
        <end position="571"/>
    </location>
</feature>
<name>A0A8J8T8J6_HALGN</name>
<evidence type="ECO:0000256" key="3">
    <source>
        <dbReference type="ARBA" id="ARBA00022723"/>
    </source>
</evidence>
<feature type="transmembrane region" description="Helical" evidence="11">
    <location>
        <begin position="378"/>
        <end position="399"/>
    </location>
</feature>
<dbReference type="GO" id="GO:0005216">
    <property type="term" value="F:monoatomic ion channel activity"/>
    <property type="evidence" value="ECO:0007669"/>
    <property type="project" value="InterPro"/>
</dbReference>
<evidence type="ECO:0000256" key="2">
    <source>
        <dbReference type="ARBA" id="ARBA00022692"/>
    </source>
</evidence>
<feature type="transmembrane region" description="Helical" evidence="11">
    <location>
        <begin position="215"/>
        <end position="236"/>
    </location>
</feature>
<dbReference type="AlphaFoldDB" id="A0A8J8T8J6"/>
<dbReference type="InterPro" id="IPR027359">
    <property type="entry name" value="Volt_channel_dom_sf"/>
</dbReference>
<feature type="transmembrane region" description="Helical" evidence="11">
    <location>
        <begin position="316"/>
        <end position="337"/>
    </location>
</feature>
<keyword evidence="3 8" id="KW-0479">Metal-binding</keyword>
<feature type="binding site" evidence="8">
    <location>
        <position position="768"/>
    </location>
    <ligand>
        <name>Zn(2+)</name>
        <dbReference type="ChEBI" id="CHEBI:29105"/>
        <label>2</label>
    </ligand>
</feature>
<dbReference type="InterPro" id="IPR005821">
    <property type="entry name" value="Ion_trans_dom"/>
</dbReference>
<keyword evidence="6 11" id="KW-0472">Membrane</keyword>
<dbReference type="GO" id="GO:0004114">
    <property type="term" value="F:3',5'-cyclic-nucleotide phosphodiesterase activity"/>
    <property type="evidence" value="ECO:0007669"/>
    <property type="project" value="InterPro"/>
</dbReference>
<evidence type="ECO:0000256" key="9">
    <source>
        <dbReference type="RuleBase" id="RU363067"/>
    </source>
</evidence>
<gene>
    <name evidence="13" type="ORF">FGO68_gene13171</name>
</gene>
<evidence type="ECO:0000256" key="10">
    <source>
        <dbReference type="SAM" id="MobiDB-lite"/>
    </source>
</evidence>
<accession>A0A8J8T8J6</accession>
<feature type="compositionally biased region" description="Basic and acidic residues" evidence="10">
    <location>
        <begin position="529"/>
        <end position="538"/>
    </location>
</feature>
<dbReference type="PRINTS" id="PR00387">
    <property type="entry name" value="PDIESTERASE1"/>
</dbReference>
<dbReference type="PROSITE" id="PS00126">
    <property type="entry name" value="PDEASE_I_1"/>
    <property type="match status" value="1"/>
</dbReference>
<keyword evidence="4 9" id="KW-0378">Hydrolase</keyword>
<evidence type="ECO:0000259" key="12">
    <source>
        <dbReference type="PROSITE" id="PS51845"/>
    </source>
</evidence>
<protein>
    <recommendedName>
        <fullName evidence="9">Phosphodiesterase</fullName>
        <ecNumber evidence="9">3.1.4.-</ecNumber>
    </recommendedName>
</protein>
<dbReference type="Gene3D" id="1.20.120.350">
    <property type="entry name" value="Voltage-gated potassium channels. Chain C"/>
    <property type="match status" value="1"/>
</dbReference>
<comment type="caution">
    <text evidence="13">The sequence shown here is derived from an EMBL/GenBank/DDBJ whole genome shotgun (WGS) entry which is preliminary data.</text>
</comment>
<keyword evidence="5 11" id="KW-1133">Transmembrane helix</keyword>
<dbReference type="InterPro" id="IPR023174">
    <property type="entry name" value="PDEase_CS"/>
</dbReference>
<dbReference type="InterPro" id="IPR023088">
    <property type="entry name" value="PDEase"/>
</dbReference>
<keyword evidence="2 11" id="KW-0812">Transmembrane</keyword>
<evidence type="ECO:0000256" key="11">
    <source>
        <dbReference type="SAM" id="Phobius"/>
    </source>
</evidence>
<feature type="transmembrane region" description="Helical" evidence="11">
    <location>
        <begin position="137"/>
        <end position="157"/>
    </location>
</feature>
<comment type="cofactor">
    <cofactor evidence="9">
        <name>a divalent metal cation</name>
        <dbReference type="ChEBI" id="CHEBI:60240"/>
    </cofactor>
    <text evidence="9">Binds 2 divalent metal cations per subunit. Site 1 may preferentially bind zinc ions, while site 2 has a preference for magnesium and/or manganese ions.</text>
</comment>
<dbReference type="Pfam" id="PF00520">
    <property type="entry name" value="Ion_trans"/>
    <property type="match status" value="1"/>
</dbReference>
<dbReference type="EC" id="3.1.4.-" evidence="9"/>
<dbReference type="PROSITE" id="PS51845">
    <property type="entry name" value="PDEASE_I_2"/>
    <property type="match status" value="1"/>
</dbReference>
<evidence type="ECO:0000313" key="13">
    <source>
        <dbReference type="EMBL" id="TNV85278.1"/>
    </source>
</evidence>
<evidence type="ECO:0000256" key="4">
    <source>
        <dbReference type="ARBA" id="ARBA00022801"/>
    </source>
</evidence>
<dbReference type="OrthoDB" id="546632at2759"/>
<comment type="similarity">
    <text evidence="9">Belongs to the cyclic nucleotide phosphodiesterase family.</text>
</comment>
<feature type="binding site" evidence="8">
    <location>
        <position position="731"/>
    </location>
    <ligand>
        <name>Zn(2+)</name>
        <dbReference type="ChEBI" id="CHEBI:29105"/>
        <label>1</label>
    </ligand>
</feature>
<feature type="binding site" evidence="8">
    <location>
        <position position="767"/>
    </location>
    <ligand>
        <name>Zn(2+)</name>
        <dbReference type="ChEBI" id="CHEBI:29105"/>
        <label>1</label>
    </ligand>
</feature>
<dbReference type="GO" id="GO:0016020">
    <property type="term" value="C:membrane"/>
    <property type="evidence" value="ECO:0007669"/>
    <property type="project" value="UniProtKB-SubCell"/>
</dbReference>
<dbReference type="GO" id="GO:0046872">
    <property type="term" value="F:metal ion binding"/>
    <property type="evidence" value="ECO:0007669"/>
    <property type="project" value="UniProtKB-KW"/>
</dbReference>
<dbReference type="PANTHER" id="PTHR11347">
    <property type="entry name" value="CYCLIC NUCLEOTIDE PHOSPHODIESTERASE"/>
    <property type="match status" value="1"/>
</dbReference>
<feature type="domain" description="PDEase" evidence="12">
    <location>
        <begin position="641"/>
        <end position="976"/>
    </location>
</feature>
<feature type="transmembrane region" description="Helical" evidence="11">
    <location>
        <begin position="353"/>
        <end position="372"/>
    </location>
</feature>
<dbReference type="EMBL" id="RRYP01001962">
    <property type="protein sequence ID" value="TNV85278.1"/>
    <property type="molecule type" value="Genomic_DNA"/>
</dbReference>
<evidence type="ECO:0000256" key="5">
    <source>
        <dbReference type="ARBA" id="ARBA00022989"/>
    </source>
</evidence>
<dbReference type="SUPFAM" id="SSF109604">
    <property type="entry name" value="HD-domain/PDEase-like"/>
    <property type="match status" value="1"/>
</dbReference>
<dbReference type="GO" id="GO:0007165">
    <property type="term" value="P:signal transduction"/>
    <property type="evidence" value="ECO:0007669"/>
    <property type="project" value="InterPro"/>
</dbReference>
<evidence type="ECO:0000256" key="6">
    <source>
        <dbReference type="ARBA" id="ARBA00023136"/>
    </source>
</evidence>
<feature type="binding site" evidence="8">
    <location>
        <position position="878"/>
    </location>
    <ligand>
        <name>Zn(2+)</name>
        <dbReference type="ChEBI" id="CHEBI:29105"/>
        <label>1</label>
    </ligand>
</feature>
<keyword evidence="14" id="KW-1185">Reference proteome</keyword>
<evidence type="ECO:0000256" key="8">
    <source>
        <dbReference type="PIRSR" id="PIRSR623088-3"/>
    </source>
</evidence>
<reference evidence="13" key="1">
    <citation type="submission" date="2019-06" db="EMBL/GenBank/DDBJ databases">
        <authorList>
            <person name="Zheng W."/>
        </authorList>
    </citation>
    <scope>NUCLEOTIDE SEQUENCE</scope>
    <source>
        <strain evidence="13">QDHG01</strain>
    </source>
</reference>
<proteinExistence type="inferred from homology"/>
<feature type="active site" description="Proton donor" evidence="7">
    <location>
        <position position="727"/>
    </location>
</feature>
<comment type="subcellular location">
    <subcellularLocation>
        <location evidence="1">Membrane</location>
        <topology evidence="1">Multi-pass membrane protein</topology>
    </subcellularLocation>
</comment>
<evidence type="ECO:0000256" key="7">
    <source>
        <dbReference type="PIRSR" id="PIRSR623088-1"/>
    </source>
</evidence>
<dbReference type="Pfam" id="PF00233">
    <property type="entry name" value="PDEase_I"/>
    <property type="match status" value="1"/>
</dbReference>
<feature type="binding site" evidence="8">
    <location>
        <position position="768"/>
    </location>
    <ligand>
        <name>Zn(2+)</name>
        <dbReference type="ChEBI" id="CHEBI:29105"/>
        <label>1</label>
    </ligand>
</feature>
<evidence type="ECO:0000313" key="14">
    <source>
        <dbReference type="Proteomes" id="UP000785679"/>
    </source>
</evidence>
<dbReference type="InterPro" id="IPR002073">
    <property type="entry name" value="PDEase_catalytic_dom"/>
</dbReference>